<reference evidence="2 3" key="1">
    <citation type="journal article" date="2012" name="Environ. Microbiol.">
        <title>Complete genome of Candidatus Chloracidobacterium thermophilum, a chlorophyll-based photoheterotroph belonging to the phylum Acidobacteria.</title>
        <authorList>
            <person name="Garcia Costas A.M."/>
            <person name="Liu Z."/>
            <person name="Tomsho L.P."/>
            <person name="Schuster S.C."/>
            <person name="Ward D.M."/>
            <person name="Bryant D.A."/>
        </authorList>
    </citation>
    <scope>NUCLEOTIDE SEQUENCE [LARGE SCALE GENOMIC DNA]</scope>
    <source>
        <strain evidence="2 3">B</strain>
    </source>
</reference>
<dbReference type="OrthoDB" id="9766450at2"/>
<gene>
    <name evidence="2" type="ordered locus">Cabther_B0337</name>
</gene>
<dbReference type="KEGG" id="ctm:Cabther_B0337"/>
<dbReference type="Gene3D" id="3.90.25.10">
    <property type="entry name" value="UDP-galactose 4-epimerase, domain 1"/>
    <property type="match status" value="1"/>
</dbReference>
<dbReference type="STRING" id="981222.Cabther_B0337"/>
<proteinExistence type="predicted"/>
<name>G2LKY4_CHLTF</name>
<accession>G2LKY4</accession>
<dbReference type="EC" id="5.1.3.2" evidence="2"/>
<dbReference type="PANTHER" id="PTHR43245">
    <property type="entry name" value="BIFUNCTIONAL POLYMYXIN RESISTANCE PROTEIN ARNA"/>
    <property type="match status" value="1"/>
</dbReference>
<dbReference type="InterPro" id="IPR001509">
    <property type="entry name" value="Epimerase_deHydtase"/>
</dbReference>
<dbReference type="InterPro" id="IPR020904">
    <property type="entry name" value="Sc_DH/Rdtase_CS"/>
</dbReference>
<dbReference type="PROSITE" id="PS00061">
    <property type="entry name" value="ADH_SHORT"/>
    <property type="match status" value="1"/>
</dbReference>
<dbReference type="Pfam" id="PF01370">
    <property type="entry name" value="Epimerase"/>
    <property type="match status" value="1"/>
</dbReference>
<dbReference type="EMBL" id="CP002515">
    <property type="protein sequence ID" value="AEP13339.1"/>
    <property type="molecule type" value="Genomic_DNA"/>
</dbReference>
<evidence type="ECO:0000313" key="3">
    <source>
        <dbReference type="Proteomes" id="UP000006791"/>
    </source>
</evidence>
<dbReference type="PANTHER" id="PTHR43245:SF13">
    <property type="entry name" value="UDP-D-APIOSE_UDP-D-XYLOSE SYNTHASE 2"/>
    <property type="match status" value="1"/>
</dbReference>
<protein>
    <submittedName>
        <fullName evidence="2">Nucleoside-diphosphate-sugar epimerase</fullName>
        <ecNumber evidence="2">5.1.3.2</ecNumber>
    </submittedName>
</protein>
<dbReference type="AlphaFoldDB" id="G2LKY4"/>
<dbReference type="Proteomes" id="UP000006791">
    <property type="component" value="Chromosome 2"/>
</dbReference>
<keyword evidence="3" id="KW-1185">Reference proteome</keyword>
<organism evidence="2 3">
    <name type="scientific">Chloracidobacterium thermophilum (strain B)</name>
    <dbReference type="NCBI Taxonomy" id="981222"/>
    <lineage>
        <taxon>Bacteria</taxon>
        <taxon>Pseudomonadati</taxon>
        <taxon>Acidobacteriota</taxon>
        <taxon>Terriglobia</taxon>
        <taxon>Terriglobales</taxon>
        <taxon>Acidobacteriaceae</taxon>
        <taxon>Chloracidobacterium</taxon>
    </lineage>
</organism>
<dbReference type="Gene3D" id="3.40.50.720">
    <property type="entry name" value="NAD(P)-binding Rossmann-like Domain"/>
    <property type="match status" value="1"/>
</dbReference>
<evidence type="ECO:0000313" key="2">
    <source>
        <dbReference type="EMBL" id="AEP13339.1"/>
    </source>
</evidence>
<dbReference type="RefSeq" id="WP_014101077.1">
    <property type="nucleotide sequence ID" value="NC_016025.1"/>
</dbReference>
<dbReference type="GO" id="GO:0003978">
    <property type="term" value="F:UDP-glucose 4-epimerase activity"/>
    <property type="evidence" value="ECO:0007669"/>
    <property type="project" value="UniProtKB-EC"/>
</dbReference>
<evidence type="ECO:0000259" key="1">
    <source>
        <dbReference type="Pfam" id="PF01370"/>
    </source>
</evidence>
<dbReference type="HOGENOM" id="CLU_007383_1_7_0"/>
<sequence>MSIRCLVTGGAGFIGSHLVERLVRDGHRVRVVDNLITGFRHNLAAVAAEVEFIEGALEDPATAQQAVAGVEVIFHEAALPSVPRSVQDPFTSQRCGEVATLTLLAAAARAGSVRRVIYASSSSIYGDTPTLPKVETMPPRPLSPYAATKLAGEGYMSAYAALSGMDTLCLRYFNVFGPRQDPNNQYAGVIARFVQVMARGERPTIYGDGTATRDFTPVANVVQANLLAMNAPGRFQGEVFNIACGRQISLQRLVQQLNALFGTDLNPVHAAPRPGDIAHSCADIAKAGRLLGYAPQVDFETGLRELVHQTPRL</sequence>
<dbReference type="InterPro" id="IPR050177">
    <property type="entry name" value="Lipid_A_modif_metabolic_enz"/>
</dbReference>
<dbReference type="SUPFAM" id="SSF51735">
    <property type="entry name" value="NAD(P)-binding Rossmann-fold domains"/>
    <property type="match status" value="1"/>
</dbReference>
<feature type="domain" description="NAD-dependent epimerase/dehydratase" evidence="1">
    <location>
        <begin position="6"/>
        <end position="243"/>
    </location>
</feature>
<keyword evidence="2" id="KW-0413">Isomerase</keyword>
<dbReference type="InterPro" id="IPR036291">
    <property type="entry name" value="NAD(P)-bd_dom_sf"/>
</dbReference>